<evidence type="ECO:0000313" key="15">
    <source>
        <dbReference type="EMBL" id="SPF35933.1"/>
    </source>
</evidence>
<comment type="similarity">
    <text evidence="4">Belongs to the aspartate-semialdehyde dehydrogenase family.</text>
</comment>
<dbReference type="SMART" id="SM00859">
    <property type="entry name" value="Semialdhyde_dh"/>
    <property type="match status" value="1"/>
</dbReference>
<dbReference type="GO" id="GO:0051287">
    <property type="term" value="F:NAD binding"/>
    <property type="evidence" value="ECO:0007669"/>
    <property type="project" value="InterPro"/>
</dbReference>
<dbReference type="CDD" id="cd02315">
    <property type="entry name" value="ScASADH_like_N"/>
    <property type="match status" value="1"/>
</dbReference>
<keyword evidence="12" id="KW-0486">Methionine biosynthesis</keyword>
<evidence type="ECO:0000256" key="12">
    <source>
        <dbReference type="ARBA" id="ARBA00023167"/>
    </source>
</evidence>
<evidence type="ECO:0000256" key="2">
    <source>
        <dbReference type="ARBA" id="ARBA00005021"/>
    </source>
</evidence>
<keyword evidence="6" id="KW-0028">Amino-acid biosynthesis</keyword>
<keyword evidence="7" id="KW-0791">Threonine biosynthesis</keyword>
<evidence type="ECO:0000256" key="6">
    <source>
        <dbReference type="ARBA" id="ARBA00022605"/>
    </source>
</evidence>
<dbReference type="UniPathway" id="UPA00034">
    <property type="reaction ID" value="UER00016"/>
</dbReference>
<dbReference type="SUPFAM" id="SSF51735">
    <property type="entry name" value="NAD(P)-binding Rossmann-fold domains"/>
    <property type="match status" value="1"/>
</dbReference>
<keyword evidence="8" id="KW-0521">NADP</keyword>
<feature type="active site" description="Proton acceptor" evidence="13">
    <location>
        <position position="242"/>
    </location>
</feature>
<organism evidence="15">
    <name type="scientific">Candidatus Sulfotelmatobacter kueseliae</name>
    <dbReference type="NCBI Taxonomy" id="2042962"/>
    <lineage>
        <taxon>Bacteria</taxon>
        <taxon>Pseudomonadati</taxon>
        <taxon>Acidobacteriota</taxon>
        <taxon>Terriglobia</taxon>
        <taxon>Terriglobales</taxon>
        <taxon>Candidatus Korobacteraceae</taxon>
        <taxon>Candidatus Sulfotelmatobacter</taxon>
    </lineage>
</organism>
<dbReference type="GO" id="GO:0019877">
    <property type="term" value="P:diaminopimelate biosynthetic process"/>
    <property type="evidence" value="ECO:0007669"/>
    <property type="project" value="UniProtKB-KW"/>
</dbReference>
<sequence length="350" mass="37552">MDRKIPIGILGATGVVGQRFIQMLERHPWFEVAWLAASDRSEGKIYAEAARWRLKTPIPAPVAKMPVSPATPEGAPKVIFAALDASIAAELEPRFADAGCAVVSNSSALRMKEDVPLVIPEVNAGHIRMIDAQASRKKSGGFVVTNPNCSAIGLVLALAPLHQRFGLETVMAVTMQAVSGAGYPGVASLDILGNVIPYIRNEEEKMEEETRKLLGQLNGAKVIPGTFAMSAQCNRVAVEDGHTESVSVRLRTKAKPEEIIAAWNGYRSEPQELKLPSAPECPVVYVEANDRPQPRFDVDMGAGMTAVVGRLRPCGVLDWKFTVLSHNTIRGAAGAALLNAELLKAKGYLG</sequence>
<dbReference type="OrthoDB" id="9805684at2"/>
<dbReference type="InterPro" id="IPR012280">
    <property type="entry name" value="Semialdhyde_DH_dimer_dom"/>
</dbReference>
<dbReference type="GO" id="GO:0046983">
    <property type="term" value="F:protein dimerization activity"/>
    <property type="evidence" value="ECO:0007669"/>
    <property type="project" value="InterPro"/>
</dbReference>
<dbReference type="Gene3D" id="3.30.360.10">
    <property type="entry name" value="Dihydrodipicolinate Reductase, domain 2"/>
    <property type="match status" value="1"/>
</dbReference>
<protein>
    <recommendedName>
        <fullName evidence="5">aspartate-semialdehyde dehydrogenase</fullName>
        <ecNumber evidence="5">1.2.1.11</ecNumber>
    </recommendedName>
</protein>
<dbReference type="SUPFAM" id="SSF55347">
    <property type="entry name" value="Glyceraldehyde-3-phosphate dehydrogenase-like, C-terminal domain"/>
    <property type="match status" value="1"/>
</dbReference>
<evidence type="ECO:0000256" key="9">
    <source>
        <dbReference type="ARBA" id="ARBA00022915"/>
    </source>
</evidence>
<keyword evidence="10 15" id="KW-0560">Oxidoreductase</keyword>
<dbReference type="NCBIfam" id="NF006416">
    <property type="entry name" value="PRK08664.1"/>
    <property type="match status" value="1"/>
</dbReference>
<evidence type="ECO:0000256" key="13">
    <source>
        <dbReference type="PIRSR" id="PIRSR000148-1"/>
    </source>
</evidence>
<dbReference type="Proteomes" id="UP000238701">
    <property type="component" value="Unassembled WGS sequence"/>
</dbReference>
<evidence type="ECO:0000256" key="10">
    <source>
        <dbReference type="ARBA" id="ARBA00023002"/>
    </source>
</evidence>
<dbReference type="UniPathway" id="UPA00051">
    <property type="reaction ID" value="UER00464"/>
</dbReference>
<dbReference type="GO" id="GO:0009088">
    <property type="term" value="P:threonine biosynthetic process"/>
    <property type="evidence" value="ECO:0007669"/>
    <property type="project" value="UniProtKB-UniPathway"/>
</dbReference>
<dbReference type="EC" id="1.2.1.11" evidence="5"/>
<dbReference type="EMBL" id="OMOD01000055">
    <property type="protein sequence ID" value="SPF35933.1"/>
    <property type="molecule type" value="Genomic_DNA"/>
</dbReference>
<evidence type="ECO:0000256" key="3">
    <source>
        <dbReference type="ARBA" id="ARBA00005097"/>
    </source>
</evidence>
<accession>A0A2U3K8G5</accession>
<evidence type="ECO:0000259" key="14">
    <source>
        <dbReference type="SMART" id="SM00859"/>
    </source>
</evidence>
<dbReference type="Gene3D" id="3.40.50.720">
    <property type="entry name" value="NAD(P)-binding Rossmann-like Domain"/>
    <property type="match status" value="1"/>
</dbReference>
<dbReference type="InterPro" id="IPR051823">
    <property type="entry name" value="ASADH-related"/>
</dbReference>
<gene>
    <name evidence="15" type="primary">asd</name>
    <name evidence="15" type="ORF">SBA1_1480007</name>
</gene>
<dbReference type="InterPro" id="IPR005676">
    <property type="entry name" value="Asp_semi-ald_DH_pep-lack"/>
</dbReference>
<dbReference type="GO" id="GO:0009086">
    <property type="term" value="P:methionine biosynthetic process"/>
    <property type="evidence" value="ECO:0007669"/>
    <property type="project" value="UniProtKB-KW"/>
</dbReference>
<dbReference type="InterPro" id="IPR000319">
    <property type="entry name" value="Asp-semialdehyde_DH_CS"/>
</dbReference>
<dbReference type="UniPathway" id="UPA00050">
    <property type="reaction ID" value="UER00463"/>
</dbReference>
<dbReference type="PANTHER" id="PTHR46718:SF1">
    <property type="entry name" value="ASPARTATE-SEMIALDEHYDE DEHYDROGENASE"/>
    <property type="match status" value="1"/>
</dbReference>
<evidence type="ECO:0000256" key="5">
    <source>
        <dbReference type="ARBA" id="ARBA00013120"/>
    </source>
</evidence>
<dbReference type="Pfam" id="PF02774">
    <property type="entry name" value="Semialdhyde_dhC"/>
    <property type="match status" value="1"/>
</dbReference>
<dbReference type="FunFam" id="3.30.360.10:FF:000016">
    <property type="entry name" value="Probable aspartate-semialdehyde dehydrogenase"/>
    <property type="match status" value="1"/>
</dbReference>
<reference evidence="15" key="1">
    <citation type="submission" date="2018-02" db="EMBL/GenBank/DDBJ databases">
        <authorList>
            <person name="Cohen D.B."/>
            <person name="Kent A.D."/>
        </authorList>
    </citation>
    <scope>NUCLEOTIDE SEQUENCE [LARGE SCALE GENOMIC DNA]</scope>
    <source>
        <strain evidence="15">Peat soil MAG SbA1</strain>
    </source>
</reference>
<evidence type="ECO:0000256" key="7">
    <source>
        <dbReference type="ARBA" id="ARBA00022697"/>
    </source>
</evidence>
<keyword evidence="11" id="KW-0457">Lysine biosynthesis</keyword>
<evidence type="ECO:0000256" key="4">
    <source>
        <dbReference type="ARBA" id="ARBA00010584"/>
    </source>
</evidence>
<feature type="domain" description="Semialdehyde dehydrogenase NAD-binding" evidence="14">
    <location>
        <begin position="6"/>
        <end position="130"/>
    </location>
</feature>
<dbReference type="PIRSF" id="PIRSF000148">
    <property type="entry name" value="ASA_dh"/>
    <property type="match status" value="1"/>
</dbReference>
<dbReference type="InterPro" id="IPR000534">
    <property type="entry name" value="Semialdehyde_DH_NAD-bd"/>
</dbReference>
<dbReference type="GO" id="GO:0004073">
    <property type="term" value="F:aspartate-semialdehyde dehydrogenase activity"/>
    <property type="evidence" value="ECO:0007669"/>
    <property type="project" value="UniProtKB-EC"/>
</dbReference>
<comment type="function">
    <text evidence="1">Catalyzes the NADPH-dependent formation of L-aspartate-semialdehyde (L-ASA) by the reductive dephosphorylation of L-aspartyl-4-phosphate.</text>
</comment>
<name>A0A2U3K8G5_9BACT</name>
<dbReference type="InterPro" id="IPR036291">
    <property type="entry name" value="NAD(P)-bd_dom_sf"/>
</dbReference>
<dbReference type="PANTHER" id="PTHR46718">
    <property type="entry name" value="ASPARTATE-SEMIALDEHYDE DEHYDROGENASE"/>
    <property type="match status" value="1"/>
</dbReference>
<dbReference type="Pfam" id="PF01118">
    <property type="entry name" value="Semialdhyde_dh"/>
    <property type="match status" value="1"/>
</dbReference>
<feature type="active site" description="Acyl-thioester intermediate" evidence="13">
    <location>
        <position position="149"/>
    </location>
</feature>
<comment type="pathway">
    <text evidence="2">Amino-acid biosynthesis; L-methionine biosynthesis via de novo pathway; L-homoserine from L-aspartate: step 2/3.</text>
</comment>
<dbReference type="PROSITE" id="PS01103">
    <property type="entry name" value="ASD"/>
    <property type="match status" value="1"/>
</dbReference>
<dbReference type="NCBIfam" id="TIGR00978">
    <property type="entry name" value="asd_EA"/>
    <property type="match status" value="1"/>
</dbReference>
<dbReference type="AlphaFoldDB" id="A0A2U3K8G5"/>
<keyword evidence="9" id="KW-0220">Diaminopimelate biosynthesis</keyword>
<proteinExistence type="inferred from homology"/>
<dbReference type="CDD" id="cd18130">
    <property type="entry name" value="ASADH_C_arch_fung_like"/>
    <property type="match status" value="1"/>
</dbReference>
<evidence type="ECO:0000256" key="8">
    <source>
        <dbReference type="ARBA" id="ARBA00022857"/>
    </source>
</evidence>
<dbReference type="GO" id="GO:0050661">
    <property type="term" value="F:NADP binding"/>
    <property type="evidence" value="ECO:0007669"/>
    <property type="project" value="InterPro"/>
</dbReference>
<dbReference type="GO" id="GO:0009089">
    <property type="term" value="P:lysine biosynthetic process via diaminopimelate"/>
    <property type="evidence" value="ECO:0007669"/>
    <property type="project" value="UniProtKB-UniPathway"/>
</dbReference>
<comment type="pathway">
    <text evidence="3">Amino-acid biosynthesis; L-threonine biosynthesis; L-threonine from L-aspartate: step 2/5.</text>
</comment>
<evidence type="ECO:0000256" key="11">
    <source>
        <dbReference type="ARBA" id="ARBA00023154"/>
    </source>
</evidence>
<evidence type="ECO:0000256" key="1">
    <source>
        <dbReference type="ARBA" id="ARBA00002492"/>
    </source>
</evidence>